<dbReference type="eggNOG" id="arCOG10311">
    <property type="taxonomic scope" value="Archaea"/>
</dbReference>
<dbReference type="EMBL" id="CP003373">
    <property type="protein sequence ID" value="AGB33880.1"/>
    <property type="molecule type" value="Genomic_DNA"/>
</dbReference>
<dbReference type="PATRIC" id="fig|797303.5.peg.4020"/>
<dbReference type="Proteomes" id="UP000011593">
    <property type="component" value="Unassembled WGS sequence"/>
</dbReference>
<evidence type="ECO:0008006" key="5">
    <source>
        <dbReference type="Google" id="ProtNLM"/>
    </source>
</evidence>
<evidence type="ECO:0000313" key="1">
    <source>
        <dbReference type="EMBL" id="AGB33880.1"/>
    </source>
</evidence>
<organism evidence="1 3">
    <name type="scientific">Natrinema pellirubrum (strain DSM 15624 / CIP 106293 / JCM 10476 / NCIMB 786 / 157)</name>
    <dbReference type="NCBI Taxonomy" id="797303"/>
    <lineage>
        <taxon>Archaea</taxon>
        <taxon>Methanobacteriati</taxon>
        <taxon>Methanobacteriota</taxon>
        <taxon>Stenosarchaea group</taxon>
        <taxon>Halobacteria</taxon>
        <taxon>Halobacteriales</taxon>
        <taxon>Natrialbaceae</taxon>
        <taxon>Natrinema</taxon>
    </lineage>
</organism>
<dbReference type="Proteomes" id="UP000010843">
    <property type="component" value="Plasmid pNATPE01"/>
</dbReference>
<dbReference type="HOGENOM" id="CLU_197999_1_0_2"/>
<dbReference type="InterPro" id="IPR049681">
    <property type="entry name" value="HVO_A0556-like"/>
</dbReference>
<evidence type="ECO:0000313" key="4">
    <source>
        <dbReference type="Proteomes" id="UP000011593"/>
    </source>
</evidence>
<dbReference type="EMBL" id="AOIE01000120">
    <property type="protein sequence ID" value="ELY69369.1"/>
    <property type="molecule type" value="Genomic_DNA"/>
</dbReference>
<proteinExistence type="predicted"/>
<reference evidence="2 4" key="3">
    <citation type="journal article" date="2014" name="PLoS Genet.">
        <title>Phylogenetically driven sequencing of extremely halophilic archaea reveals strategies for static and dynamic osmo-response.</title>
        <authorList>
            <person name="Becker E.A."/>
            <person name="Seitzer P.M."/>
            <person name="Tritt A."/>
            <person name="Larsen D."/>
            <person name="Krusor M."/>
            <person name="Yao A.I."/>
            <person name="Wu D."/>
            <person name="Madern D."/>
            <person name="Eisen J.A."/>
            <person name="Darling A.E."/>
            <person name="Facciotti M.T."/>
        </authorList>
    </citation>
    <scope>NUCLEOTIDE SEQUENCE [LARGE SCALE GENOMIC DNA]</scope>
    <source>
        <strain evidence="2 4">DSM 15624</strain>
    </source>
</reference>
<reference evidence="3" key="1">
    <citation type="submission" date="2012-02" db="EMBL/GenBank/DDBJ databases">
        <title>Complete sequence of plasmid 1 of Natrinema pellirubrum DSM 15624.</title>
        <authorList>
            <person name="Lucas S."/>
            <person name="Han J."/>
            <person name="Lapidus A."/>
            <person name="Cheng J.-F."/>
            <person name="Goodwin L."/>
            <person name="Pitluck S."/>
            <person name="Peters L."/>
            <person name="Teshima H."/>
            <person name="Detter J.C."/>
            <person name="Han C."/>
            <person name="Tapia R."/>
            <person name="Land M."/>
            <person name="Hauser L."/>
            <person name="Kyrpides N."/>
            <person name="Ivanova N."/>
            <person name="Pagani I."/>
            <person name="Sproer C."/>
            <person name="Anderson I."/>
            <person name="Woyke T."/>
        </authorList>
    </citation>
    <scope>NUCLEOTIDE SEQUENCE [LARGE SCALE GENOMIC DNA]</scope>
    <source>
        <strain evidence="3">DSM 15624 / JCM 10476 / NCIMB 786</strain>
        <plasmid evidence="3">pNATPE01</plasmid>
    </source>
</reference>
<dbReference type="KEGG" id="npe:Natpe_4168"/>
<keyword evidence="1" id="KW-0614">Plasmid</keyword>
<keyword evidence="4" id="KW-1185">Reference proteome</keyword>
<dbReference type="NCBIfam" id="NF041921">
    <property type="entry name" value="HVO_A0556"/>
    <property type="match status" value="1"/>
</dbReference>
<protein>
    <recommendedName>
        <fullName evidence="5">Small CPxCG-related zinc finger protein</fullName>
    </recommendedName>
</protein>
<reference evidence="1" key="2">
    <citation type="submission" date="2012-02" db="EMBL/GenBank/DDBJ databases">
        <title>Complete sequence of plasmid 1 of Natrinema pellirubrum DSM 15624.</title>
        <authorList>
            <consortium name="US DOE Joint Genome Institute"/>
            <person name="Lucas S."/>
            <person name="Han J."/>
            <person name="Lapidus A."/>
            <person name="Cheng J.-F."/>
            <person name="Goodwin L."/>
            <person name="Pitluck S."/>
            <person name="Peters L."/>
            <person name="Teshima H."/>
            <person name="Detter J.C."/>
            <person name="Han C."/>
            <person name="Tapia R."/>
            <person name="Land M."/>
            <person name="Hauser L."/>
            <person name="Kyrpides N."/>
            <person name="Ivanova N."/>
            <person name="Pagani I."/>
            <person name="Sproer C."/>
            <person name="Anderson I."/>
            <person name="Woyke T."/>
        </authorList>
    </citation>
    <scope>NUCLEOTIDE SEQUENCE</scope>
    <source>
        <strain evidence="1">DSM 15624</strain>
        <plasmid evidence="1">pNATPE01</plasmid>
    </source>
</reference>
<evidence type="ECO:0000313" key="2">
    <source>
        <dbReference type="EMBL" id="ELY69369.1"/>
    </source>
</evidence>
<dbReference type="GeneID" id="55316410"/>
<evidence type="ECO:0000313" key="3">
    <source>
        <dbReference type="Proteomes" id="UP000010843"/>
    </source>
</evidence>
<dbReference type="AlphaFoldDB" id="L0JQV0"/>
<geneLocation type="plasmid" evidence="1 3">
    <name>pNATPE01</name>
</geneLocation>
<name>L0JQV0_NATP1</name>
<dbReference type="OrthoDB" id="245896at2157"/>
<dbReference type="RefSeq" id="WP_006183381.1">
    <property type="nucleotide sequence ID" value="NC_019967.1"/>
</dbReference>
<accession>L0JQV0</accession>
<gene>
    <name evidence="1" type="ordered locus">Natpe_4168</name>
    <name evidence="2" type="ORF">C488_20232</name>
</gene>
<sequence length="54" mass="5959">MQQQEHESDEYSPVAALEGTNCTFCDEGELIRGVYKGNTAVICDSCETPGAQFW</sequence>